<evidence type="ECO:0000256" key="3">
    <source>
        <dbReference type="ARBA" id="ARBA00022525"/>
    </source>
</evidence>
<dbReference type="InterPro" id="IPR039271">
    <property type="entry name" value="Kiwellin-like"/>
</dbReference>
<comment type="caution">
    <text evidence="7">The sequence shown here is derived from an EMBL/GenBank/DDBJ whole genome shotgun (WGS) entry which is preliminary data.</text>
</comment>
<evidence type="ECO:0000256" key="5">
    <source>
        <dbReference type="SAM" id="MobiDB-lite"/>
    </source>
</evidence>
<keyword evidence="3" id="KW-0964">Secreted</keyword>
<feature type="compositionally biased region" description="Low complexity" evidence="5">
    <location>
        <begin position="198"/>
        <end position="216"/>
    </location>
</feature>
<dbReference type="GO" id="GO:0005576">
    <property type="term" value="C:extracellular region"/>
    <property type="evidence" value="ECO:0007669"/>
    <property type="project" value="UniProtKB-SubCell"/>
</dbReference>
<evidence type="ECO:0000256" key="2">
    <source>
        <dbReference type="ARBA" id="ARBA00005592"/>
    </source>
</evidence>
<dbReference type="EMBL" id="JACAZF010000003">
    <property type="protein sequence ID" value="KAF7310003.1"/>
    <property type="molecule type" value="Genomic_DNA"/>
</dbReference>
<feature type="chain" id="PRO_5034914485" evidence="6">
    <location>
        <begin position="18"/>
        <end position="282"/>
    </location>
</feature>
<feature type="compositionally biased region" description="Low complexity" evidence="5">
    <location>
        <begin position="172"/>
        <end position="190"/>
    </location>
</feature>
<evidence type="ECO:0000256" key="4">
    <source>
        <dbReference type="ARBA" id="ARBA00022729"/>
    </source>
</evidence>
<proteinExistence type="inferred from homology"/>
<sequence length="282" mass="29236">MLPTTIIPLLLSAVVLARDDHQGRAHDDLAERLNNVDLSRRKDTFLGSMFTWYGTNTGADACTGKNHKDSDWYVAMNTAQFGDGSGCCGRQLKLNYNGKTAVATCVDECPTCPEWAHLDLTKGLFQYFNNGDLGTGTLYGSWSYVDGHTEDGPPPPPSPPKQSRVSRKPDPTSSSKKVSSSAHQSSAKVSSSEKHSSSKFPSSSHSTSTSPSASPSDDGIANVGGAAAGDPNSPGAGSNTTGISGAIKGTSGAVSLASRNLGVVLAALALVVVDTIFTSILG</sequence>
<dbReference type="Proteomes" id="UP000636479">
    <property type="component" value="Unassembled WGS sequence"/>
</dbReference>
<keyword evidence="4 6" id="KW-0732">Signal</keyword>
<dbReference type="GeneID" id="59343084"/>
<reference evidence="7" key="1">
    <citation type="submission" date="2020-05" db="EMBL/GenBank/DDBJ databases">
        <title>Mycena genomes resolve the evolution of fungal bioluminescence.</title>
        <authorList>
            <person name="Tsai I.J."/>
        </authorList>
    </citation>
    <scope>NUCLEOTIDE SEQUENCE</scope>
    <source>
        <strain evidence="7">171206Taipei</strain>
    </source>
</reference>
<keyword evidence="8" id="KW-1185">Reference proteome</keyword>
<evidence type="ECO:0000313" key="8">
    <source>
        <dbReference type="Proteomes" id="UP000636479"/>
    </source>
</evidence>
<comment type="similarity">
    <text evidence="2">Belongs to the kiwellin family.</text>
</comment>
<name>A0A8H6T1M7_9AGAR</name>
<dbReference type="Pfam" id="PF24300">
    <property type="entry name" value="KWL1"/>
    <property type="match status" value="1"/>
</dbReference>
<dbReference type="InterPro" id="IPR051477">
    <property type="entry name" value="Expansin_CellWall"/>
</dbReference>
<evidence type="ECO:0000256" key="6">
    <source>
        <dbReference type="SAM" id="SignalP"/>
    </source>
</evidence>
<gene>
    <name evidence="7" type="ORF">MIND_00373100</name>
</gene>
<dbReference type="InterPro" id="IPR036908">
    <property type="entry name" value="RlpA-like_sf"/>
</dbReference>
<dbReference type="PANTHER" id="PTHR31836:SF28">
    <property type="entry name" value="SRCR DOMAIN-CONTAINING PROTEIN-RELATED"/>
    <property type="match status" value="1"/>
</dbReference>
<feature type="region of interest" description="Disordered" evidence="5">
    <location>
        <begin position="146"/>
        <end position="239"/>
    </location>
</feature>
<organism evidence="7 8">
    <name type="scientific">Mycena indigotica</name>
    <dbReference type="NCBI Taxonomy" id="2126181"/>
    <lineage>
        <taxon>Eukaryota</taxon>
        <taxon>Fungi</taxon>
        <taxon>Dikarya</taxon>
        <taxon>Basidiomycota</taxon>
        <taxon>Agaricomycotina</taxon>
        <taxon>Agaricomycetes</taxon>
        <taxon>Agaricomycetidae</taxon>
        <taxon>Agaricales</taxon>
        <taxon>Marasmiineae</taxon>
        <taxon>Mycenaceae</taxon>
        <taxon>Mycena</taxon>
    </lineage>
</organism>
<feature type="signal peptide" evidence="6">
    <location>
        <begin position="1"/>
        <end position="17"/>
    </location>
</feature>
<dbReference type="AlphaFoldDB" id="A0A8H6T1M7"/>
<protein>
    <submittedName>
        <fullName evidence="7">Uncharacterized protein</fullName>
    </submittedName>
</protein>
<dbReference type="Gene3D" id="2.40.40.10">
    <property type="entry name" value="RlpA-like domain"/>
    <property type="match status" value="1"/>
</dbReference>
<dbReference type="OrthoDB" id="623670at2759"/>
<dbReference type="SUPFAM" id="SSF50685">
    <property type="entry name" value="Barwin-like endoglucanases"/>
    <property type="match status" value="1"/>
</dbReference>
<accession>A0A8H6T1M7</accession>
<dbReference type="PANTHER" id="PTHR31836">
    <property type="match status" value="1"/>
</dbReference>
<evidence type="ECO:0000313" key="7">
    <source>
        <dbReference type="EMBL" id="KAF7310003.1"/>
    </source>
</evidence>
<comment type="subcellular location">
    <subcellularLocation>
        <location evidence="1">Secreted</location>
    </subcellularLocation>
</comment>
<dbReference type="RefSeq" id="XP_037223453.1">
    <property type="nucleotide sequence ID" value="XM_037360568.1"/>
</dbReference>
<evidence type="ECO:0000256" key="1">
    <source>
        <dbReference type="ARBA" id="ARBA00004613"/>
    </source>
</evidence>
<dbReference type="CDD" id="cd22191">
    <property type="entry name" value="DPBB_RlpA_EXP_N-like"/>
    <property type="match status" value="1"/>
</dbReference>